<evidence type="ECO:0000256" key="16">
    <source>
        <dbReference type="PIRSR" id="PIRSR603816-1"/>
    </source>
</evidence>
<evidence type="ECO:0000256" key="6">
    <source>
        <dbReference type="ARBA" id="ARBA00022692"/>
    </source>
</evidence>
<dbReference type="NCBIfam" id="TIGR00351">
    <property type="entry name" value="narI"/>
    <property type="match status" value="1"/>
</dbReference>
<evidence type="ECO:0000256" key="14">
    <source>
        <dbReference type="ARBA" id="ARBA00048294"/>
    </source>
</evidence>
<evidence type="ECO:0000256" key="10">
    <source>
        <dbReference type="ARBA" id="ARBA00023002"/>
    </source>
</evidence>
<keyword evidence="3" id="KW-0813">Transport</keyword>
<keyword evidence="13 17" id="KW-0472">Membrane</keyword>
<proteinExistence type="predicted"/>
<comment type="subcellular location">
    <subcellularLocation>
        <location evidence="1">Cell membrane</location>
        <topology evidence="1">Multi-pass membrane protein</topology>
    </subcellularLocation>
</comment>
<evidence type="ECO:0000256" key="4">
    <source>
        <dbReference type="ARBA" id="ARBA00022475"/>
    </source>
</evidence>
<dbReference type="PANTHER" id="PTHR30598">
    <property type="entry name" value="NITRATE REDUCTASE PRIVATE CHAPERONE, REDOX ENZYME MATURATION PROTEIN REMP FAMILY"/>
    <property type="match status" value="1"/>
</dbReference>
<dbReference type="EMBL" id="JADMCD010000012">
    <property type="protein sequence ID" value="MBF8642825.1"/>
    <property type="molecule type" value="Genomic_DNA"/>
</dbReference>
<feature type="transmembrane region" description="Helical" evidence="17">
    <location>
        <begin position="187"/>
        <end position="215"/>
    </location>
</feature>
<evidence type="ECO:0000313" key="19">
    <source>
        <dbReference type="EMBL" id="MBF8642825.1"/>
    </source>
</evidence>
<feature type="transmembrane region" description="Helical" evidence="17">
    <location>
        <begin position="89"/>
        <end position="109"/>
    </location>
</feature>
<accession>A0A2X2EYQ4</accession>
<dbReference type="RefSeq" id="WP_010798583.1">
    <property type="nucleotide sequence ID" value="NZ_CP053064.1"/>
</dbReference>
<keyword evidence="12" id="KW-0534">Nitrate assimilation</keyword>
<evidence type="ECO:0000256" key="8">
    <source>
        <dbReference type="ARBA" id="ARBA00022982"/>
    </source>
</evidence>
<dbReference type="Pfam" id="PF02665">
    <property type="entry name" value="Nitrate_red_gam"/>
    <property type="match status" value="1"/>
</dbReference>
<dbReference type="GO" id="GO:0019645">
    <property type="term" value="P:anaerobic electron transport chain"/>
    <property type="evidence" value="ECO:0007669"/>
    <property type="project" value="UniProtKB-ARBA"/>
</dbReference>
<dbReference type="InterPro" id="IPR036197">
    <property type="entry name" value="NarG-like_sf"/>
</dbReference>
<dbReference type="GO" id="GO:0009325">
    <property type="term" value="C:nitrate reductase complex"/>
    <property type="evidence" value="ECO:0007669"/>
    <property type="project" value="InterPro"/>
</dbReference>
<feature type="binding site" description="axial binding residue" evidence="16">
    <location>
        <position position="206"/>
    </location>
    <ligand>
        <name>heme b</name>
        <dbReference type="ChEBI" id="CHEBI:60344"/>
        <label>1</label>
    </ligand>
    <ligandPart>
        <name>Fe</name>
        <dbReference type="ChEBI" id="CHEBI:18248"/>
    </ligandPart>
</feature>
<evidence type="ECO:0000256" key="5">
    <source>
        <dbReference type="ARBA" id="ARBA00022617"/>
    </source>
</evidence>
<keyword evidence="9 17" id="KW-1133">Transmembrane helix</keyword>
<reference evidence="19 22" key="2">
    <citation type="submission" date="2020-10" db="EMBL/GenBank/DDBJ databases">
        <title>Genome sequences of Pseudomonas isolates.</title>
        <authorList>
            <person name="Wessels L."/>
            <person name="Reich F."/>
            <person name="Hammerl J."/>
        </authorList>
    </citation>
    <scope>NUCLEOTIDE SEQUENCE [LARGE SCALE GENOMIC DNA]</scope>
    <source>
        <strain evidence="19 22">20-MO00624-0</strain>
    </source>
</reference>
<feature type="transmembrane region" description="Helical" evidence="17">
    <location>
        <begin position="6"/>
        <end position="28"/>
    </location>
</feature>
<feature type="binding site" description="axial binding residue" evidence="16">
    <location>
        <position position="188"/>
    </location>
    <ligand>
        <name>heme b</name>
        <dbReference type="ChEBI" id="CHEBI:60344"/>
        <label>1</label>
    </ligand>
    <ligandPart>
        <name>Fe</name>
        <dbReference type="ChEBI" id="CHEBI:18248"/>
    </ligandPart>
</feature>
<dbReference type="FunFam" id="1.20.950.20:FF:000001">
    <property type="entry name" value="Respiratory nitrate reductase subunit gamma"/>
    <property type="match status" value="1"/>
</dbReference>
<evidence type="ECO:0000259" key="18">
    <source>
        <dbReference type="Pfam" id="PF02665"/>
    </source>
</evidence>
<reference evidence="20 21" key="1">
    <citation type="submission" date="2018-06" db="EMBL/GenBank/DDBJ databases">
        <authorList>
            <consortium name="Pathogen Informatics"/>
            <person name="Doyle S."/>
        </authorList>
    </citation>
    <scope>NUCLEOTIDE SEQUENCE [LARGE SCALE GENOMIC DNA]</scope>
    <source>
        <strain evidence="20 21">NCTC11842</strain>
    </source>
</reference>
<organism evidence="20 21">
    <name type="scientific">Pseudomonas luteola</name>
    <dbReference type="NCBI Taxonomy" id="47886"/>
    <lineage>
        <taxon>Bacteria</taxon>
        <taxon>Pseudomonadati</taxon>
        <taxon>Pseudomonadota</taxon>
        <taxon>Gammaproteobacteria</taxon>
        <taxon>Pseudomonadales</taxon>
        <taxon>Pseudomonadaceae</taxon>
        <taxon>Pseudomonas</taxon>
    </lineage>
</organism>
<dbReference type="GO" id="GO:0046872">
    <property type="term" value="F:metal ion binding"/>
    <property type="evidence" value="ECO:0007669"/>
    <property type="project" value="UniProtKB-KW"/>
</dbReference>
<dbReference type="GO" id="GO:0020037">
    <property type="term" value="F:heme binding"/>
    <property type="evidence" value="ECO:0007669"/>
    <property type="project" value="TreeGrafter"/>
</dbReference>
<dbReference type="Gene3D" id="1.20.950.20">
    <property type="entry name" value="Transmembrane di-heme cytochromes, Chain C"/>
    <property type="match status" value="1"/>
</dbReference>
<keyword evidence="10 20" id="KW-0560">Oxidoreductase</keyword>
<keyword evidence="7" id="KW-0479">Metal-binding</keyword>
<dbReference type="EC" id="1.7.5.1" evidence="2"/>
<dbReference type="SUPFAM" id="SSF103501">
    <property type="entry name" value="Respiratory nitrate reductase 1 gamma chain"/>
    <property type="match status" value="1"/>
</dbReference>
<dbReference type="GO" id="GO:0160182">
    <property type="term" value="F:nitrate reductase (quinone) activity"/>
    <property type="evidence" value="ECO:0007669"/>
    <property type="project" value="UniProtKB-EC"/>
</dbReference>
<evidence type="ECO:0000256" key="9">
    <source>
        <dbReference type="ARBA" id="ARBA00022989"/>
    </source>
</evidence>
<dbReference type="InterPro" id="IPR051936">
    <property type="entry name" value="Heme-iron_electron_transfer"/>
</dbReference>
<comment type="subunit">
    <text evidence="15">Dimer of heterotrimers each composed of an alpha, a beta and a gamma chain. Alpha and beta are catalytic chains; gamma chains are involved in binding the enzyme complex to the cytoplasmic membrane.</text>
</comment>
<evidence type="ECO:0000256" key="7">
    <source>
        <dbReference type="ARBA" id="ARBA00022723"/>
    </source>
</evidence>
<evidence type="ECO:0000256" key="12">
    <source>
        <dbReference type="ARBA" id="ARBA00023063"/>
    </source>
</evidence>
<feature type="transmembrane region" description="Helical" evidence="17">
    <location>
        <begin position="48"/>
        <end position="69"/>
    </location>
</feature>
<evidence type="ECO:0000256" key="2">
    <source>
        <dbReference type="ARBA" id="ARBA00012500"/>
    </source>
</evidence>
<keyword evidence="6 17" id="KW-0812">Transmembrane</keyword>
<feature type="domain" description="NarG-like" evidence="18">
    <location>
        <begin position="5"/>
        <end position="225"/>
    </location>
</feature>
<evidence type="ECO:0000256" key="1">
    <source>
        <dbReference type="ARBA" id="ARBA00004651"/>
    </source>
</evidence>
<name>A0A2X2EYQ4_PSELU</name>
<feature type="binding site" description="axial binding residue" evidence="16">
    <location>
        <position position="66"/>
    </location>
    <ligand>
        <name>heme b</name>
        <dbReference type="ChEBI" id="CHEBI:60344"/>
        <label>2</label>
    </ligand>
    <ligandPart>
        <name>Fe</name>
        <dbReference type="ChEBI" id="CHEBI:18248"/>
    </ligandPart>
</feature>
<keyword evidence="11 16" id="KW-0408">Iron</keyword>
<dbReference type="InterPro" id="IPR003816">
    <property type="entry name" value="Nitrate_red_gam"/>
</dbReference>
<keyword evidence="8" id="KW-0249">Electron transport</keyword>
<dbReference type="GO" id="GO:0009055">
    <property type="term" value="F:electron transfer activity"/>
    <property type="evidence" value="ECO:0007669"/>
    <property type="project" value="TreeGrafter"/>
</dbReference>
<dbReference type="AlphaFoldDB" id="A0A2X2EYQ4"/>
<evidence type="ECO:0000256" key="13">
    <source>
        <dbReference type="ARBA" id="ARBA00023136"/>
    </source>
</evidence>
<evidence type="ECO:0000256" key="11">
    <source>
        <dbReference type="ARBA" id="ARBA00023004"/>
    </source>
</evidence>
<dbReference type="GO" id="GO:0005886">
    <property type="term" value="C:plasma membrane"/>
    <property type="evidence" value="ECO:0007669"/>
    <property type="project" value="UniProtKB-SubCell"/>
</dbReference>
<dbReference type="Proteomes" id="UP000626180">
    <property type="component" value="Unassembled WGS sequence"/>
</dbReference>
<dbReference type="InterPro" id="IPR023234">
    <property type="entry name" value="NarG-like_domain"/>
</dbReference>
<sequence length="234" mass="26544">MNWLNQFLFGFYPYLCMICFFLGSWARFDRSQFSWRSQSSQFLRRRQLVWGSNLFHISILGLFVGHTAGLLTPPEVYHALGLTVKAKQILAIVTGGALAALGVVGGILLIHRRLTDARIRQTSKPTDIFILLFIFFQLCLGISTLPESSQNLDGTYMLVLAEWSRSILLFRPGSAQLVADVPWVYKLHLVCGMTLFLLVPFTRLVHVWSAPVWYLGRPGWQIVRKNANISKEGV</sequence>
<evidence type="ECO:0000256" key="3">
    <source>
        <dbReference type="ARBA" id="ARBA00022448"/>
    </source>
</evidence>
<keyword evidence="22" id="KW-1185">Reference proteome</keyword>
<dbReference type="EMBL" id="UAUF01000014">
    <property type="protein sequence ID" value="SPZ13509.1"/>
    <property type="molecule type" value="Genomic_DNA"/>
</dbReference>
<gene>
    <name evidence="20" type="primary">narV</name>
    <name evidence="19" type="synonym">narI</name>
    <name evidence="19" type="ORF">IRZ65_19325</name>
    <name evidence="20" type="ORF">NCTC11842_05253</name>
</gene>
<evidence type="ECO:0000313" key="22">
    <source>
        <dbReference type="Proteomes" id="UP000626180"/>
    </source>
</evidence>
<protein>
    <recommendedName>
        <fullName evidence="2">nitrate reductase (quinone)</fullName>
        <ecNumber evidence="2">1.7.5.1</ecNumber>
    </recommendedName>
</protein>
<dbReference type="PANTHER" id="PTHR30598:SF3">
    <property type="entry name" value="RESPIRATORY NITRATE REDUCTASE 1 GAMMA CHAIN"/>
    <property type="match status" value="1"/>
</dbReference>
<comment type="catalytic activity">
    <reaction evidence="14">
        <text>nitrate + a quinol = a quinone + nitrite + H2O</text>
        <dbReference type="Rhea" id="RHEA:56144"/>
        <dbReference type="ChEBI" id="CHEBI:15377"/>
        <dbReference type="ChEBI" id="CHEBI:16301"/>
        <dbReference type="ChEBI" id="CHEBI:17632"/>
        <dbReference type="ChEBI" id="CHEBI:24646"/>
        <dbReference type="ChEBI" id="CHEBI:132124"/>
        <dbReference type="EC" id="1.7.5.1"/>
    </reaction>
</comment>
<keyword evidence="5 16" id="KW-0349">Heme</keyword>
<keyword evidence="4" id="KW-1003">Cell membrane</keyword>
<dbReference type="GeneID" id="300267356"/>
<dbReference type="GO" id="GO:0042128">
    <property type="term" value="P:nitrate assimilation"/>
    <property type="evidence" value="ECO:0007669"/>
    <property type="project" value="UniProtKB-KW"/>
</dbReference>
<evidence type="ECO:0000313" key="20">
    <source>
        <dbReference type="EMBL" id="SPZ13509.1"/>
    </source>
</evidence>
<evidence type="ECO:0000256" key="17">
    <source>
        <dbReference type="SAM" id="Phobius"/>
    </source>
</evidence>
<evidence type="ECO:0000313" key="21">
    <source>
        <dbReference type="Proteomes" id="UP000250443"/>
    </source>
</evidence>
<feature type="transmembrane region" description="Helical" evidence="17">
    <location>
        <begin position="129"/>
        <end position="146"/>
    </location>
</feature>
<evidence type="ECO:0000256" key="15">
    <source>
        <dbReference type="ARBA" id="ARBA00063882"/>
    </source>
</evidence>
<dbReference type="Proteomes" id="UP000250443">
    <property type="component" value="Unassembled WGS sequence"/>
</dbReference>
<feature type="binding site" description="axial binding residue" evidence="16">
    <location>
        <position position="56"/>
    </location>
    <ligand>
        <name>heme b</name>
        <dbReference type="ChEBI" id="CHEBI:60344"/>
        <label>1</label>
    </ligand>
    <ligandPart>
        <name>Fe</name>
        <dbReference type="ChEBI" id="CHEBI:18248"/>
    </ligandPart>
</feature>